<evidence type="ECO:0000313" key="3">
    <source>
        <dbReference type="Proteomes" id="UP000184608"/>
    </source>
</evidence>
<protein>
    <submittedName>
        <fullName evidence="2">Uncharacterized protein</fullName>
    </submittedName>
</protein>
<keyword evidence="1" id="KW-1133">Transmembrane helix</keyword>
<name>A0A1M5XZW1_9VIBR</name>
<keyword evidence="1" id="KW-0812">Transmembrane</keyword>
<feature type="transmembrane region" description="Helical" evidence="1">
    <location>
        <begin position="53"/>
        <end position="70"/>
    </location>
</feature>
<evidence type="ECO:0000313" key="2">
    <source>
        <dbReference type="EMBL" id="SHI05340.1"/>
    </source>
</evidence>
<dbReference type="EMBL" id="FQXZ01000014">
    <property type="protein sequence ID" value="SHI05340.1"/>
    <property type="molecule type" value="Genomic_DNA"/>
</dbReference>
<sequence>MSQVLKNLPFFAGIALCATPYISSPTALVIGFFLASLGAVPHAFPLAKITKKLLSYSIIGLGFEIQFWTIS</sequence>
<dbReference type="Proteomes" id="UP000184608">
    <property type="component" value="Unassembled WGS sequence"/>
</dbReference>
<gene>
    <name evidence="2" type="ORF">VA7868_01401</name>
</gene>
<keyword evidence="3" id="KW-1185">Reference proteome</keyword>
<reference evidence="2 3" key="1">
    <citation type="submission" date="2016-11" db="EMBL/GenBank/DDBJ databases">
        <authorList>
            <person name="Jaros S."/>
            <person name="Januszkiewicz K."/>
            <person name="Wedrychowicz H."/>
        </authorList>
    </citation>
    <scope>NUCLEOTIDE SEQUENCE [LARGE SCALE GENOMIC DNA]</scope>
    <source>
        <strain evidence="2 3">CECT 7868</strain>
    </source>
</reference>
<dbReference type="AlphaFoldDB" id="A0A1M5XZW1"/>
<accession>A0A1M5XZW1</accession>
<feature type="transmembrane region" description="Helical" evidence="1">
    <location>
        <begin position="20"/>
        <end position="41"/>
    </location>
</feature>
<organism evidence="2 3">
    <name type="scientific">Vibrio aerogenes CECT 7868</name>
    <dbReference type="NCBI Taxonomy" id="1216006"/>
    <lineage>
        <taxon>Bacteria</taxon>
        <taxon>Pseudomonadati</taxon>
        <taxon>Pseudomonadota</taxon>
        <taxon>Gammaproteobacteria</taxon>
        <taxon>Vibrionales</taxon>
        <taxon>Vibrionaceae</taxon>
        <taxon>Vibrio</taxon>
    </lineage>
</organism>
<keyword evidence="1" id="KW-0472">Membrane</keyword>
<dbReference type="STRING" id="1216006.VA7868_01401"/>
<evidence type="ECO:0000256" key="1">
    <source>
        <dbReference type="SAM" id="Phobius"/>
    </source>
</evidence>
<proteinExistence type="predicted"/>